<dbReference type="Pfam" id="PF14559">
    <property type="entry name" value="TPR_19"/>
    <property type="match status" value="1"/>
</dbReference>
<dbReference type="EMBL" id="MASR01000001">
    <property type="protein sequence ID" value="OFE12409.1"/>
    <property type="molecule type" value="Genomic_DNA"/>
</dbReference>
<protein>
    <submittedName>
        <fullName evidence="3">Uncharacterized protein</fullName>
    </submittedName>
</protein>
<feature type="signal peptide" evidence="2">
    <location>
        <begin position="1"/>
        <end position="18"/>
    </location>
</feature>
<feature type="region of interest" description="Disordered" evidence="1">
    <location>
        <begin position="26"/>
        <end position="65"/>
    </location>
</feature>
<dbReference type="OrthoDB" id="6196966at2"/>
<organism evidence="3 4">
    <name type="scientific">Pseudohongiella acticola</name>
    <dbReference type="NCBI Taxonomy" id="1524254"/>
    <lineage>
        <taxon>Bacteria</taxon>
        <taxon>Pseudomonadati</taxon>
        <taxon>Pseudomonadota</taxon>
        <taxon>Gammaproteobacteria</taxon>
        <taxon>Pseudomonadales</taxon>
        <taxon>Pseudohongiellaceae</taxon>
        <taxon>Pseudohongiella</taxon>
    </lineage>
</organism>
<feature type="chain" id="PRO_5009212054" evidence="2">
    <location>
        <begin position="19"/>
        <end position="154"/>
    </location>
</feature>
<dbReference type="Proteomes" id="UP000175669">
    <property type="component" value="Unassembled WGS sequence"/>
</dbReference>
<keyword evidence="4" id="KW-1185">Reference proteome</keyword>
<sequence length="154" mass="16623">MMLRILMPVLLSLLSACASYIPVNESPAPVERSEPARPGTPVLVGPPRPESVPEQSPVPASRQSVPATASSTLLASVDAAMAAGDFERAAAVSERALRISPRDAVIWYRLANIRYQQQRYADARGLARRALSYAAGDATLQQQVNDLLTRLDNQ</sequence>
<comment type="caution">
    <text evidence="3">The sequence shown here is derived from an EMBL/GenBank/DDBJ whole genome shotgun (WGS) entry which is preliminary data.</text>
</comment>
<evidence type="ECO:0000313" key="4">
    <source>
        <dbReference type="Proteomes" id="UP000175669"/>
    </source>
</evidence>
<reference evidence="4" key="1">
    <citation type="submission" date="2016-07" db="EMBL/GenBank/DDBJ databases">
        <authorList>
            <person name="Florea S."/>
            <person name="Webb J.S."/>
            <person name="Jaromczyk J."/>
            <person name="Schardl C.L."/>
        </authorList>
    </citation>
    <scope>NUCLEOTIDE SEQUENCE [LARGE SCALE GENOMIC DNA]</scope>
    <source>
        <strain evidence="4">KCTC 42131</strain>
    </source>
</reference>
<accession>A0A1E8CJ51</accession>
<dbReference type="PROSITE" id="PS51257">
    <property type="entry name" value="PROKAR_LIPOPROTEIN"/>
    <property type="match status" value="1"/>
</dbReference>
<evidence type="ECO:0000256" key="1">
    <source>
        <dbReference type="SAM" id="MobiDB-lite"/>
    </source>
</evidence>
<proteinExistence type="predicted"/>
<evidence type="ECO:0000256" key="2">
    <source>
        <dbReference type="SAM" id="SignalP"/>
    </source>
</evidence>
<dbReference type="RefSeq" id="WP_070116032.1">
    <property type="nucleotide sequence ID" value="NZ_CAXATG010000007.1"/>
</dbReference>
<gene>
    <name evidence="3" type="ORF">PHACT_04045</name>
</gene>
<evidence type="ECO:0000313" key="3">
    <source>
        <dbReference type="EMBL" id="OFE12409.1"/>
    </source>
</evidence>
<keyword evidence="2" id="KW-0732">Signal</keyword>
<dbReference type="STRING" id="1524254.PHACT_04045"/>
<dbReference type="InterPro" id="IPR011990">
    <property type="entry name" value="TPR-like_helical_dom_sf"/>
</dbReference>
<dbReference type="AlphaFoldDB" id="A0A1E8CJ51"/>
<name>A0A1E8CJ51_9GAMM</name>
<dbReference type="SUPFAM" id="SSF48452">
    <property type="entry name" value="TPR-like"/>
    <property type="match status" value="1"/>
</dbReference>
<dbReference type="Gene3D" id="1.25.40.10">
    <property type="entry name" value="Tetratricopeptide repeat domain"/>
    <property type="match status" value="1"/>
</dbReference>